<dbReference type="EMBL" id="CM015721">
    <property type="protein sequence ID" value="KAF3694331.1"/>
    <property type="molecule type" value="Genomic_DNA"/>
</dbReference>
<dbReference type="AlphaFoldDB" id="A0A6G1PVG5"/>
<keyword evidence="2" id="KW-1185">Reference proteome</keyword>
<name>A0A6G1PVG5_CHAAH</name>
<reference evidence="2" key="2">
    <citation type="submission" date="2019-02" db="EMBL/GenBank/DDBJ databases">
        <title>Opniocepnalus argus Var Kimnra genome.</title>
        <authorList>
            <person name="Zhou C."/>
            <person name="Xiao S."/>
        </authorList>
    </citation>
    <scope>NUCLEOTIDE SEQUENCE [LARGE SCALE GENOMIC DNA]</scope>
</reference>
<proteinExistence type="predicted"/>
<evidence type="ECO:0000313" key="1">
    <source>
        <dbReference type="EMBL" id="KAF3694331.1"/>
    </source>
</evidence>
<sequence length="59" mass="6863">MASILLQMVQLSYPEIWLVLLNNQKNDNPELSLGCRDPVLHVSLQYPYNRHPPKTPTYL</sequence>
<accession>A0A6G1PVG5</accession>
<gene>
    <name evidence="1" type="ORF">EXN66_Car010007</name>
</gene>
<dbReference type="Proteomes" id="UP000503349">
    <property type="component" value="Chromosome 10"/>
</dbReference>
<reference evidence="1 2" key="1">
    <citation type="submission" date="2019-02" db="EMBL/GenBank/DDBJ databases">
        <title>Opniocepnalus argus genome.</title>
        <authorList>
            <person name="Zhou C."/>
            <person name="Xiao S."/>
        </authorList>
    </citation>
    <scope>NUCLEOTIDE SEQUENCE [LARGE SCALE GENOMIC DNA]</scope>
    <source>
        <strain evidence="1">OARG1902GOOAL</strain>
        <tissue evidence="1">Muscle</tissue>
    </source>
</reference>
<organism evidence="1 2">
    <name type="scientific">Channa argus</name>
    <name type="common">Northern snakehead</name>
    <name type="synonym">Ophicephalus argus</name>
    <dbReference type="NCBI Taxonomy" id="215402"/>
    <lineage>
        <taxon>Eukaryota</taxon>
        <taxon>Metazoa</taxon>
        <taxon>Chordata</taxon>
        <taxon>Craniata</taxon>
        <taxon>Vertebrata</taxon>
        <taxon>Euteleostomi</taxon>
        <taxon>Actinopterygii</taxon>
        <taxon>Neopterygii</taxon>
        <taxon>Teleostei</taxon>
        <taxon>Neoteleostei</taxon>
        <taxon>Acanthomorphata</taxon>
        <taxon>Anabantaria</taxon>
        <taxon>Anabantiformes</taxon>
        <taxon>Channoidei</taxon>
        <taxon>Channidae</taxon>
        <taxon>Channa</taxon>
    </lineage>
</organism>
<protein>
    <submittedName>
        <fullName evidence="1">Uncharacterized protein</fullName>
    </submittedName>
</protein>
<evidence type="ECO:0000313" key="2">
    <source>
        <dbReference type="Proteomes" id="UP000503349"/>
    </source>
</evidence>